<feature type="domain" description="Methyltransferase type 12" evidence="1">
    <location>
        <begin position="59"/>
        <end position="152"/>
    </location>
</feature>
<dbReference type="Gene3D" id="3.40.50.150">
    <property type="entry name" value="Vaccinia Virus protein VP39"/>
    <property type="match status" value="1"/>
</dbReference>
<dbReference type="PANTHER" id="PTHR43861:SF6">
    <property type="entry name" value="METHYLTRANSFERASE TYPE 11"/>
    <property type="match status" value="1"/>
</dbReference>
<sequence>MSIDSVIKYWDKRPCNIRHSTKQIGTKEYFEEVTKKKYKVEPHILEFANFEKWKNKDVLEVGCGIGTAAQSFIENGANYEGIDISSKSIEIANDRLKVFDLKGKCHTNDIEKMNNITNKYDLIYSFGVLHHTPNIEISLKNIYNMLKRDGTFKLMLYAKNSLKNFKIKDGLDQYEAQSGVPIANTYSHNEIYDLLSEFKNINIHQTHIFPYKIPEYKEQQYVKEDYFENMPPELFNCLERNLGWHLCISCNK</sequence>
<protein>
    <recommendedName>
        <fullName evidence="1">Methyltransferase type 12 domain-containing protein</fullName>
    </recommendedName>
</protein>
<dbReference type="Pfam" id="PF08242">
    <property type="entry name" value="Methyltransf_12"/>
    <property type="match status" value="1"/>
</dbReference>
<evidence type="ECO:0000313" key="2">
    <source>
        <dbReference type="EMBL" id="QHS98345.1"/>
    </source>
</evidence>
<dbReference type="AlphaFoldDB" id="A0A6C0C0Z4"/>
<evidence type="ECO:0000259" key="1">
    <source>
        <dbReference type="Pfam" id="PF08242"/>
    </source>
</evidence>
<organism evidence="2">
    <name type="scientific">viral metagenome</name>
    <dbReference type="NCBI Taxonomy" id="1070528"/>
    <lineage>
        <taxon>unclassified sequences</taxon>
        <taxon>metagenomes</taxon>
        <taxon>organismal metagenomes</taxon>
    </lineage>
</organism>
<proteinExistence type="predicted"/>
<accession>A0A6C0C0Z4</accession>
<name>A0A6C0C0Z4_9ZZZZ</name>
<dbReference type="SUPFAM" id="SSF53335">
    <property type="entry name" value="S-adenosyl-L-methionine-dependent methyltransferases"/>
    <property type="match status" value="1"/>
</dbReference>
<reference evidence="2" key="1">
    <citation type="journal article" date="2020" name="Nature">
        <title>Giant virus diversity and host interactions through global metagenomics.</title>
        <authorList>
            <person name="Schulz F."/>
            <person name="Roux S."/>
            <person name="Paez-Espino D."/>
            <person name="Jungbluth S."/>
            <person name="Walsh D.A."/>
            <person name="Denef V.J."/>
            <person name="McMahon K.D."/>
            <person name="Konstantinidis K.T."/>
            <person name="Eloe-Fadrosh E.A."/>
            <person name="Kyrpides N.C."/>
            <person name="Woyke T."/>
        </authorList>
    </citation>
    <scope>NUCLEOTIDE SEQUENCE</scope>
    <source>
        <strain evidence="2">GVMAG-M-3300020182-84</strain>
    </source>
</reference>
<dbReference type="CDD" id="cd02440">
    <property type="entry name" value="AdoMet_MTases"/>
    <property type="match status" value="1"/>
</dbReference>
<dbReference type="InterPro" id="IPR029063">
    <property type="entry name" value="SAM-dependent_MTases_sf"/>
</dbReference>
<dbReference type="PANTHER" id="PTHR43861">
    <property type="entry name" value="TRANS-ACONITATE 2-METHYLTRANSFERASE-RELATED"/>
    <property type="match status" value="1"/>
</dbReference>
<dbReference type="EMBL" id="MN739315">
    <property type="protein sequence ID" value="QHS98345.1"/>
    <property type="molecule type" value="Genomic_DNA"/>
</dbReference>
<dbReference type="InterPro" id="IPR013217">
    <property type="entry name" value="Methyltransf_12"/>
</dbReference>